<evidence type="ECO:0000256" key="1">
    <source>
        <dbReference type="SAM" id="MobiDB-lite"/>
    </source>
</evidence>
<evidence type="ECO:0000313" key="4">
    <source>
        <dbReference type="EMBL" id="ULU07787.1"/>
    </source>
</evidence>
<dbReference type="EMBL" id="CP090892">
    <property type="protein sequence ID" value="ULU07787.1"/>
    <property type="molecule type" value="Genomic_DNA"/>
</dbReference>
<sequence>MFFLILGNMHTILAVLVLTVATSSGLHFGFPTPISPGIRTGVPPPFSSCRVATSGRESINNVCPNGYIVITSGECCRASDVTSSMTPQTIDTNKKSASKAKAKSSSQSPTPQMDIQRVDKGAQKSKGSKKTEKSRNQKKISRKNVDQATVLQNIENSKIEEKRQEAKLRRSLEETVEFYDNNRIEECLMEYFEERENWNQVPDENQNYLAPIMTLEHVRMV</sequence>
<dbReference type="Pfam" id="PF04942">
    <property type="entry name" value="CC"/>
    <property type="match status" value="1"/>
</dbReference>
<feature type="chain" id="PRO_5042032025" description="CC domain-containing protein" evidence="2">
    <location>
        <begin position="26"/>
        <end position="221"/>
    </location>
</feature>
<evidence type="ECO:0000256" key="2">
    <source>
        <dbReference type="SAM" id="SignalP"/>
    </source>
</evidence>
<reference evidence="4 5" key="1">
    <citation type="submission" date="2022-05" db="EMBL/GenBank/DDBJ databases">
        <title>Chromosome-level reference genomes for two strains of Caenorhabditis briggsae: an improved platform for comparative genomics.</title>
        <authorList>
            <person name="Stevens L."/>
            <person name="Andersen E.C."/>
        </authorList>
    </citation>
    <scope>NUCLEOTIDE SEQUENCE [LARGE SCALE GENOMIC DNA]</scope>
    <source>
        <strain evidence="4">QX1410_ONT</strain>
        <tissue evidence="4">Whole-organism</tissue>
    </source>
</reference>
<feature type="domain" description="CC" evidence="3">
    <location>
        <begin position="48"/>
        <end position="77"/>
    </location>
</feature>
<evidence type="ECO:0000313" key="5">
    <source>
        <dbReference type="Proteomes" id="UP000827892"/>
    </source>
</evidence>
<accession>A0AAE9DME1</accession>
<name>A0AAE9DME1_CAEBR</name>
<gene>
    <name evidence="4" type="ORF">L3Y34_019071</name>
</gene>
<feature type="compositionally biased region" description="Polar residues" evidence="1">
    <location>
        <begin position="81"/>
        <end position="91"/>
    </location>
</feature>
<feature type="region of interest" description="Disordered" evidence="1">
    <location>
        <begin position="81"/>
        <end position="146"/>
    </location>
</feature>
<organism evidence="4 5">
    <name type="scientific">Caenorhabditis briggsae</name>
    <dbReference type="NCBI Taxonomy" id="6238"/>
    <lineage>
        <taxon>Eukaryota</taxon>
        <taxon>Metazoa</taxon>
        <taxon>Ecdysozoa</taxon>
        <taxon>Nematoda</taxon>
        <taxon>Chromadorea</taxon>
        <taxon>Rhabditida</taxon>
        <taxon>Rhabditina</taxon>
        <taxon>Rhabditomorpha</taxon>
        <taxon>Rhabditoidea</taxon>
        <taxon>Rhabditidae</taxon>
        <taxon>Peloderinae</taxon>
        <taxon>Caenorhabditis</taxon>
    </lineage>
</organism>
<dbReference type="AlphaFoldDB" id="A0AAE9DME1"/>
<dbReference type="Proteomes" id="UP000827892">
    <property type="component" value="Chromosome II"/>
</dbReference>
<evidence type="ECO:0000259" key="3">
    <source>
        <dbReference type="Pfam" id="PF04942"/>
    </source>
</evidence>
<protein>
    <recommendedName>
        <fullName evidence="3">CC domain-containing protein</fullName>
    </recommendedName>
</protein>
<proteinExistence type="predicted"/>
<dbReference type="InterPro" id="IPR007026">
    <property type="entry name" value="CC_domain"/>
</dbReference>
<feature type="signal peptide" evidence="2">
    <location>
        <begin position="1"/>
        <end position="25"/>
    </location>
</feature>
<keyword evidence="2" id="KW-0732">Signal</keyword>